<evidence type="ECO:0000313" key="6">
    <source>
        <dbReference type="EMBL" id="PEG39318.1"/>
    </source>
</evidence>
<dbReference type="Gene3D" id="1.10.10.60">
    <property type="entry name" value="Homeodomain-like"/>
    <property type="match status" value="1"/>
</dbReference>
<keyword evidence="2" id="KW-0238">DNA-binding</keyword>
<dbReference type="Pfam" id="PF12833">
    <property type="entry name" value="HTH_18"/>
    <property type="match status" value="1"/>
</dbReference>
<dbReference type="SUPFAM" id="SSF46689">
    <property type="entry name" value="Homeodomain-like"/>
    <property type="match status" value="1"/>
</dbReference>
<reference evidence="6 7" key="1">
    <citation type="submission" date="2017-10" db="EMBL/GenBank/DDBJ databases">
        <title>The new phylogeny of genus Mycobacterium.</title>
        <authorList>
            <person name="Tortoli E."/>
            <person name="Trovato A."/>
            <person name="Cirillo D.M."/>
        </authorList>
    </citation>
    <scope>NUCLEOTIDE SEQUENCE [LARGE SCALE GENOMIC DNA]</scope>
    <source>
        <strain evidence="6 7">CCUG37673</strain>
    </source>
</reference>
<organism evidence="6 7">
    <name type="scientific">Mycolicibacterium agri</name>
    <name type="common">Mycobacterium agri</name>
    <dbReference type="NCBI Taxonomy" id="36811"/>
    <lineage>
        <taxon>Bacteria</taxon>
        <taxon>Bacillati</taxon>
        <taxon>Actinomycetota</taxon>
        <taxon>Actinomycetes</taxon>
        <taxon>Mycobacteriales</taxon>
        <taxon>Mycobacteriaceae</taxon>
        <taxon>Mycolicibacterium</taxon>
    </lineage>
</organism>
<dbReference type="InterPro" id="IPR009057">
    <property type="entry name" value="Homeodomain-like_sf"/>
</dbReference>
<evidence type="ECO:0000313" key="7">
    <source>
        <dbReference type="Proteomes" id="UP000220914"/>
    </source>
</evidence>
<dbReference type="InterPro" id="IPR050204">
    <property type="entry name" value="AraC_XylS_family_regulators"/>
</dbReference>
<dbReference type="PANTHER" id="PTHR46796:SF12">
    <property type="entry name" value="HTH-TYPE DNA-BINDING TRANSCRIPTIONAL ACTIVATOR EUTR"/>
    <property type="match status" value="1"/>
</dbReference>
<dbReference type="PROSITE" id="PS01124">
    <property type="entry name" value="HTH_ARAC_FAMILY_2"/>
    <property type="match status" value="1"/>
</dbReference>
<evidence type="ECO:0000259" key="4">
    <source>
        <dbReference type="PROSITE" id="PS01124"/>
    </source>
</evidence>
<gene>
    <name evidence="6" type="ORF">CQY20_10530</name>
    <name evidence="5" type="ORF">MAGR_31380</name>
</gene>
<comment type="caution">
    <text evidence="6">The sequence shown here is derived from an EMBL/GenBank/DDBJ whole genome shotgun (WGS) entry which is preliminary data.</text>
</comment>
<dbReference type="SMART" id="SM00342">
    <property type="entry name" value="HTH_ARAC"/>
    <property type="match status" value="1"/>
</dbReference>
<dbReference type="OrthoDB" id="5464689at2"/>
<dbReference type="AlphaFoldDB" id="A0A2A7N7A2"/>
<dbReference type="RefSeq" id="WP_097940025.1">
    <property type="nucleotide sequence ID" value="NZ_BLKS01000001.1"/>
</dbReference>
<dbReference type="GO" id="GO:0003700">
    <property type="term" value="F:DNA-binding transcription factor activity"/>
    <property type="evidence" value="ECO:0007669"/>
    <property type="project" value="InterPro"/>
</dbReference>
<dbReference type="InterPro" id="IPR018060">
    <property type="entry name" value="HTH_AraC"/>
</dbReference>
<evidence type="ECO:0000256" key="3">
    <source>
        <dbReference type="ARBA" id="ARBA00023163"/>
    </source>
</evidence>
<evidence type="ECO:0000313" key="8">
    <source>
        <dbReference type="Proteomes" id="UP000465302"/>
    </source>
</evidence>
<dbReference type="Proteomes" id="UP000465302">
    <property type="component" value="Unassembled WGS sequence"/>
</dbReference>
<reference evidence="5 8" key="2">
    <citation type="journal article" date="2019" name="Emerg. Microbes Infect.">
        <title>Comprehensive subspecies identification of 175 nontuberculous mycobacteria species based on 7547 genomic profiles.</title>
        <authorList>
            <person name="Matsumoto Y."/>
            <person name="Kinjo T."/>
            <person name="Motooka D."/>
            <person name="Nabeya D."/>
            <person name="Jung N."/>
            <person name="Uechi K."/>
            <person name="Horii T."/>
            <person name="Iida T."/>
            <person name="Fujita J."/>
            <person name="Nakamura S."/>
        </authorList>
    </citation>
    <scope>NUCLEOTIDE SEQUENCE [LARGE SCALE GENOMIC DNA]</scope>
    <source>
        <strain evidence="5 8">JCM 6377</strain>
    </source>
</reference>
<evidence type="ECO:0000256" key="1">
    <source>
        <dbReference type="ARBA" id="ARBA00023015"/>
    </source>
</evidence>
<dbReference type="Pfam" id="PF14525">
    <property type="entry name" value="AraC_binding_2"/>
    <property type="match status" value="1"/>
</dbReference>
<dbReference type="EMBL" id="PDCP01000015">
    <property type="protein sequence ID" value="PEG39318.1"/>
    <property type="molecule type" value="Genomic_DNA"/>
</dbReference>
<dbReference type="GO" id="GO:0043565">
    <property type="term" value="F:sequence-specific DNA binding"/>
    <property type="evidence" value="ECO:0007669"/>
    <property type="project" value="InterPro"/>
</dbReference>
<keyword evidence="3" id="KW-0804">Transcription</keyword>
<dbReference type="Proteomes" id="UP000220914">
    <property type="component" value="Unassembled WGS sequence"/>
</dbReference>
<reference evidence="5" key="3">
    <citation type="submission" date="2020-02" db="EMBL/GenBank/DDBJ databases">
        <authorList>
            <person name="Matsumoto Y."/>
            <person name="Motooka D."/>
            <person name="Nakamura S."/>
        </authorList>
    </citation>
    <scope>NUCLEOTIDE SEQUENCE</scope>
    <source>
        <strain evidence="5">JCM 6377</strain>
    </source>
</reference>
<dbReference type="EMBL" id="BLKS01000001">
    <property type="protein sequence ID" value="GFG51697.1"/>
    <property type="molecule type" value="Genomic_DNA"/>
</dbReference>
<protein>
    <recommendedName>
        <fullName evidence="4">HTH araC/xylS-type domain-containing protein</fullName>
    </recommendedName>
</protein>
<sequence>MNTGWTTATSLEQFSCLCCPEPHIMLHTDPASLTLNHRIGHVGPLSVGELQVGSQLALDCGTQCTAYRVNVLVSGHMETVSGRSAVSAQAGTVLVYPPEGRATGRWSAGSRMLAVKIDRTVVDNALGDVLGRRVTSQVDFLPTMSVRTASAKSWIRMLTILAQQAFQPDSVLTVPLVGRPFVESVARGLLIAADHPHREAVAAPTPPVPSRIVRTAMEIIEAEAHLPLTVSALASRRHASVRGLQAGFRRHLGTSPMAYLREVRLLRAHEALQRSDPTSATVASIAYQWGFTNLGRSAATHAARYGESPASTLRGRR</sequence>
<evidence type="ECO:0000256" key="2">
    <source>
        <dbReference type="ARBA" id="ARBA00023125"/>
    </source>
</evidence>
<accession>A0A2A7N7A2</accession>
<name>A0A2A7N7A2_MYCAG</name>
<dbReference type="InterPro" id="IPR035418">
    <property type="entry name" value="AraC-bd_2"/>
</dbReference>
<dbReference type="PANTHER" id="PTHR46796">
    <property type="entry name" value="HTH-TYPE TRANSCRIPTIONAL ACTIVATOR RHAS-RELATED"/>
    <property type="match status" value="1"/>
</dbReference>
<proteinExistence type="predicted"/>
<evidence type="ECO:0000313" key="5">
    <source>
        <dbReference type="EMBL" id="GFG51697.1"/>
    </source>
</evidence>
<keyword evidence="1" id="KW-0805">Transcription regulation</keyword>
<feature type="domain" description="HTH araC/xylS-type" evidence="4">
    <location>
        <begin position="214"/>
        <end position="315"/>
    </location>
</feature>
<keyword evidence="7" id="KW-1185">Reference proteome</keyword>